<evidence type="ECO:0000256" key="7">
    <source>
        <dbReference type="ARBA" id="ARBA00022989"/>
    </source>
</evidence>
<comment type="subcellular location">
    <subcellularLocation>
        <location evidence="10">Endomembrane system</location>
        <topology evidence="10">Single-pass type II membrane protein</topology>
    </subcellularLocation>
    <subcellularLocation>
        <location evidence="11">Golgi apparatus</location>
        <location evidence="11">Golgi stack membrane</location>
        <topology evidence="11">Single-pass type II membrane protein</topology>
    </subcellularLocation>
</comment>
<dbReference type="EC" id="2.4.1.-" evidence="11"/>
<dbReference type="GO" id="GO:0046920">
    <property type="term" value="F:alpha-(1-&gt;3)-fucosyltransferase activity"/>
    <property type="evidence" value="ECO:0007669"/>
    <property type="project" value="TreeGrafter"/>
</dbReference>
<dbReference type="FunFam" id="3.40.50.11660:FF:000002">
    <property type="entry name" value="Alpha-(1,3)-fucosyltransferase"/>
    <property type="match status" value="1"/>
</dbReference>
<dbReference type="SUPFAM" id="SSF53756">
    <property type="entry name" value="UDP-Glycosyltransferase/glycogen phosphorylase"/>
    <property type="match status" value="1"/>
</dbReference>
<evidence type="ECO:0000256" key="4">
    <source>
        <dbReference type="ARBA" id="ARBA00022679"/>
    </source>
</evidence>
<reference evidence="14" key="2">
    <citation type="journal article" date="2023" name="Science">
        <title>Genomic signatures of disease resistance in endangered staghorn corals.</title>
        <authorList>
            <person name="Vollmer S.V."/>
            <person name="Selwyn J.D."/>
            <person name="Despard B.A."/>
            <person name="Roesel C.L."/>
        </authorList>
    </citation>
    <scope>NUCLEOTIDE SEQUENCE</scope>
    <source>
        <strain evidence="14">K2</strain>
    </source>
</reference>
<dbReference type="PANTHER" id="PTHR11929">
    <property type="entry name" value="ALPHA- 1,3 -FUCOSYLTRANSFERASE"/>
    <property type="match status" value="1"/>
</dbReference>
<comment type="similarity">
    <text evidence="2 11">Belongs to the glycosyltransferase 10 family.</text>
</comment>
<dbReference type="Pfam" id="PF00852">
    <property type="entry name" value="Glyco_transf_10"/>
    <property type="match status" value="1"/>
</dbReference>
<evidence type="ECO:0000256" key="10">
    <source>
        <dbReference type="ARBA" id="ARBA00060399"/>
    </source>
</evidence>
<accession>A0AAD9QL35</accession>
<comment type="caution">
    <text evidence="14">The sequence shown here is derived from an EMBL/GenBank/DDBJ whole genome shotgun (WGS) entry which is preliminary data.</text>
</comment>
<evidence type="ECO:0000256" key="11">
    <source>
        <dbReference type="RuleBase" id="RU003832"/>
    </source>
</evidence>
<keyword evidence="4 11" id="KW-0808">Transferase</keyword>
<dbReference type="Gene3D" id="3.40.50.11660">
    <property type="entry name" value="Glycosyl transferase family 10, C-terminal domain"/>
    <property type="match status" value="1"/>
</dbReference>
<dbReference type="EMBL" id="JARQWQ010000026">
    <property type="protein sequence ID" value="KAK2563261.1"/>
    <property type="molecule type" value="Genomic_DNA"/>
</dbReference>
<evidence type="ECO:0000256" key="5">
    <source>
        <dbReference type="ARBA" id="ARBA00022692"/>
    </source>
</evidence>
<evidence type="ECO:0000313" key="14">
    <source>
        <dbReference type="EMBL" id="KAK2563261.1"/>
    </source>
</evidence>
<dbReference type="PANTHER" id="PTHR11929:SF194">
    <property type="entry name" value="ALPHA-(1,3)-FUCOSYLTRANSFERASE 10"/>
    <property type="match status" value="1"/>
</dbReference>
<dbReference type="Pfam" id="PF17039">
    <property type="entry name" value="Glyco_tran_10_N"/>
    <property type="match status" value="1"/>
</dbReference>
<sequence length="436" mass="50899">MNIQRGQNSKTQLSQIGTGVVGEWVIREQEGVFFDEIDHALKNLKRPAAYAAKHKLPIIMWWTPFTQENTIKQCSLGECFFTEVRKFQTHPRTKAFMFYGTSFSPTDLPLPRRGHHEWALYHEESPKNNPILHHQTTIELFNHTSTFRRTSDYPLVTQMLSSLEDLMKKPKYDIQTKSMNGLAPVVYVQSGCDPPSDRDHYVKELMRYIKIDSYGTCLHNKDLPEEFRNPMTMDDEGFHDIIAKYKFTLSFENAICKDYVTEKLWRPLSLGSVPIYKGSPIVQDWMPNDHTIILADNFSSPKDLGEFITSLDQNDEEYAKYLEFKEKGISNTRLLQTMKNRPWGHSVEDMNSVTGFECFVCDRIHENLNRKVSNLAENIFVASQEHYGCPRPEKYNFAASTNAEDSTERDQWWKEYDQSIEESKELNEKVKSNWHF</sequence>
<dbReference type="InterPro" id="IPR001503">
    <property type="entry name" value="Glyco_trans_10"/>
</dbReference>
<dbReference type="AlphaFoldDB" id="A0AAD9QL35"/>
<name>A0AAD9QL35_ACRCE</name>
<evidence type="ECO:0000256" key="9">
    <source>
        <dbReference type="ARBA" id="ARBA00023180"/>
    </source>
</evidence>
<dbReference type="InterPro" id="IPR055270">
    <property type="entry name" value="Glyco_tran_10_C"/>
</dbReference>
<evidence type="ECO:0000256" key="3">
    <source>
        <dbReference type="ARBA" id="ARBA00022676"/>
    </source>
</evidence>
<keyword evidence="11" id="KW-0333">Golgi apparatus</keyword>
<dbReference type="InterPro" id="IPR031481">
    <property type="entry name" value="Glyco_tran_10_N"/>
</dbReference>
<keyword evidence="5 11" id="KW-0812">Transmembrane</keyword>
<proteinExistence type="inferred from homology"/>
<reference evidence="14" key="1">
    <citation type="journal article" date="2023" name="G3 (Bethesda)">
        <title>Whole genome assembly and annotation of the endangered Caribbean coral Acropora cervicornis.</title>
        <authorList>
            <person name="Selwyn J.D."/>
            <person name="Vollmer S.V."/>
        </authorList>
    </citation>
    <scope>NUCLEOTIDE SEQUENCE</scope>
    <source>
        <strain evidence="14">K2</strain>
    </source>
</reference>
<keyword evidence="8" id="KW-0472">Membrane</keyword>
<gene>
    <name evidence="14" type="ORF">P5673_013622</name>
</gene>
<dbReference type="GO" id="GO:0032580">
    <property type="term" value="C:Golgi cisterna membrane"/>
    <property type="evidence" value="ECO:0007669"/>
    <property type="project" value="UniProtKB-SubCell"/>
</dbReference>
<evidence type="ECO:0000259" key="13">
    <source>
        <dbReference type="Pfam" id="PF17039"/>
    </source>
</evidence>
<evidence type="ECO:0000256" key="8">
    <source>
        <dbReference type="ARBA" id="ARBA00023136"/>
    </source>
</evidence>
<organism evidence="14 15">
    <name type="scientific">Acropora cervicornis</name>
    <name type="common">Staghorn coral</name>
    <dbReference type="NCBI Taxonomy" id="6130"/>
    <lineage>
        <taxon>Eukaryota</taxon>
        <taxon>Metazoa</taxon>
        <taxon>Cnidaria</taxon>
        <taxon>Anthozoa</taxon>
        <taxon>Hexacorallia</taxon>
        <taxon>Scleractinia</taxon>
        <taxon>Astrocoeniina</taxon>
        <taxon>Acroporidae</taxon>
        <taxon>Acropora</taxon>
    </lineage>
</organism>
<evidence type="ECO:0000256" key="6">
    <source>
        <dbReference type="ARBA" id="ARBA00022968"/>
    </source>
</evidence>
<dbReference type="InterPro" id="IPR038577">
    <property type="entry name" value="GT10-like_C_sf"/>
</dbReference>
<keyword evidence="6" id="KW-0735">Signal-anchor</keyword>
<keyword evidence="3 11" id="KW-0328">Glycosyltransferase</keyword>
<feature type="domain" description="Fucosyltransferase C-terminal" evidence="12">
    <location>
        <begin position="185"/>
        <end position="373"/>
    </location>
</feature>
<keyword evidence="15" id="KW-1185">Reference proteome</keyword>
<keyword evidence="7" id="KW-1133">Transmembrane helix</keyword>
<evidence type="ECO:0000259" key="12">
    <source>
        <dbReference type="Pfam" id="PF00852"/>
    </source>
</evidence>
<evidence type="ECO:0000256" key="1">
    <source>
        <dbReference type="ARBA" id="ARBA00004922"/>
    </source>
</evidence>
<keyword evidence="9" id="KW-0325">Glycoprotein</keyword>
<dbReference type="Proteomes" id="UP001249851">
    <property type="component" value="Unassembled WGS sequence"/>
</dbReference>
<evidence type="ECO:0000256" key="2">
    <source>
        <dbReference type="ARBA" id="ARBA00008919"/>
    </source>
</evidence>
<evidence type="ECO:0000313" key="15">
    <source>
        <dbReference type="Proteomes" id="UP001249851"/>
    </source>
</evidence>
<protein>
    <recommendedName>
        <fullName evidence="11">Fucosyltransferase</fullName>
        <ecNumber evidence="11">2.4.1.-</ecNumber>
    </recommendedName>
</protein>
<feature type="domain" description="Fucosyltransferase N-terminal" evidence="13">
    <location>
        <begin position="56"/>
        <end position="153"/>
    </location>
</feature>
<comment type="pathway">
    <text evidence="1">Protein modification; protein glycosylation.</text>
</comment>